<dbReference type="InterPro" id="IPR050583">
    <property type="entry name" value="Mycobacterial_A85_antigen"/>
</dbReference>
<dbReference type="EMBL" id="CP045809">
    <property type="protein sequence ID" value="QHN36332.1"/>
    <property type="molecule type" value="Genomic_DNA"/>
</dbReference>
<reference evidence="3" key="1">
    <citation type="journal article" date="2021" name="Nat. Microbiol.">
        <title>Cocultivation of an ultrasmall environmental parasitic bacterium with lytic ability against bacteria associated with wastewater foams.</title>
        <authorList>
            <person name="Batinovic S."/>
            <person name="Rose J.J.A."/>
            <person name="Ratcliffe J."/>
            <person name="Seviour R.J."/>
            <person name="Petrovski S."/>
        </authorList>
    </citation>
    <scope>NUCLEOTIDE SEQUENCE</scope>
    <source>
        <strain evidence="3">CON9</strain>
    </source>
</reference>
<sequence length="357" mass="38371">MQTTSPHQRDQDGVPVLKSASRRTGVRTRGKRAAAIAVVAALIPLAGGGIAQAAPQKAAKVEAKVQVDKQEVTVSVYSPSMDKVIPVTVLTPHDQSKARSVFYLLNGAGGGEDGATWNAKTKYKQYFKNKNVFVVTPIGGAFSYYTDWQKDDPKLGRSKWQTFLTKELPPIIDANFKTTKVNAIGGISMAGTSVLNIAIAAPGLYKSVAGFSGCARTSDPLGQEYIKQVVEVRGGGDMTNMWGPLTGAGWRKNDPYLNAAKLRGTKIYLTTGSGLPGKRDGLHDQPKGNALVWADLLIVGGGIEAAANLCTHQMVDKLNQLKIPVNVDFRPTGTHSWAYWEGDLHRTWPKLAKDLGA</sequence>
<protein>
    <submittedName>
        <fullName evidence="3">Esterase family protein</fullName>
    </submittedName>
</protein>
<dbReference type="Proteomes" id="UP001059836">
    <property type="component" value="Chromosome"/>
</dbReference>
<dbReference type="Pfam" id="PF00756">
    <property type="entry name" value="Esterase"/>
    <property type="match status" value="1"/>
</dbReference>
<organism evidence="3 4">
    <name type="scientific">Gordonia pseudamarae</name>
    <dbReference type="NCBI Taxonomy" id="2831662"/>
    <lineage>
        <taxon>Bacteria</taxon>
        <taxon>Bacillati</taxon>
        <taxon>Actinomycetota</taxon>
        <taxon>Actinomycetes</taxon>
        <taxon>Mycobacteriales</taxon>
        <taxon>Gordoniaceae</taxon>
        <taxon>Gordonia</taxon>
    </lineage>
</organism>
<accession>A0ABX6IKV7</accession>
<proteinExistence type="predicted"/>
<evidence type="ECO:0000313" key="3">
    <source>
        <dbReference type="EMBL" id="QHN36332.1"/>
    </source>
</evidence>
<evidence type="ECO:0000313" key="4">
    <source>
        <dbReference type="Proteomes" id="UP001059836"/>
    </source>
</evidence>
<keyword evidence="2" id="KW-1133">Transmembrane helix</keyword>
<dbReference type="InterPro" id="IPR029058">
    <property type="entry name" value="AB_hydrolase_fold"/>
</dbReference>
<feature type="region of interest" description="Disordered" evidence="1">
    <location>
        <begin position="1"/>
        <end position="26"/>
    </location>
</feature>
<evidence type="ECO:0000256" key="1">
    <source>
        <dbReference type="SAM" id="MobiDB-lite"/>
    </source>
</evidence>
<evidence type="ECO:0000256" key="2">
    <source>
        <dbReference type="SAM" id="Phobius"/>
    </source>
</evidence>
<feature type="transmembrane region" description="Helical" evidence="2">
    <location>
        <begin position="33"/>
        <end position="54"/>
    </location>
</feature>
<keyword evidence="2" id="KW-0472">Membrane</keyword>
<dbReference type="InterPro" id="IPR000801">
    <property type="entry name" value="Esterase-like"/>
</dbReference>
<name>A0ABX6IKV7_9ACTN</name>
<dbReference type="RefSeq" id="WP_213244591.1">
    <property type="nucleotide sequence ID" value="NZ_CP045806.1"/>
</dbReference>
<gene>
    <name evidence="3" type="ORF">GII31_17080</name>
</gene>
<dbReference type="PANTHER" id="PTHR48098">
    <property type="entry name" value="ENTEROCHELIN ESTERASE-RELATED"/>
    <property type="match status" value="1"/>
</dbReference>
<dbReference type="Gene3D" id="3.40.50.1820">
    <property type="entry name" value="alpha/beta hydrolase"/>
    <property type="match status" value="1"/>
</dbReference>
<dbReference type="PANTHER" id="PTHR48098:SF1">
    <property type="entry name" value="DIACYLGLYCEROL ACYLTRANSFERASE_MYCOLYLTRANSFERASE AG85A"/>
    <property type="match status" value="1"/>
</dbReference>
<keyword evidence="2" id="KW-0812">Transmembrane</keyword>
<keyword evidence="4" id="KW-1185">Reference proteome</keyword>
<dbReference type="SUPFAM" id="SSF53474">
    <property type="entry name" value="alpha/beta-Hydrolases"/>
    <property type="match status" value="1"/>
</dbReference>